<feature type="domain" description="HTH arsR-type" evidence="4">
    <location>
        <begin position="256"/>
        <end position="327"/>
    </location>
</feature>
<accession>A0A239MVG0</accession>
<dbReference type="SUPFAM" id="SSF46785">
    <property type="entry name" value="Winged helix' DNA-binding domain"/>
    <property type="match status" value="1"/>
</dbReference>
<keyword evidence="1" id="KW-0805">Transcription regulation</keyword>
<reference evidence="5 6" key="1">
    <citation type="submission" date="2017-06" db="EMBL/GenBank/DDBJ databases">
        <authorList>
            <person name="Kim H.J."/>
            <person name="Triplett B.A."/>
        </authorList>
    </citation>
    <scope>NUCLEOTIDE SEQUENCE [LARGE SCALE GENOMIC DNA]</scope>
    <source>
        <strain evidence="5 6">CGMCC 4.1858</strain>
    </source>
</reference>
<dbReference type="GO" id="GO:0003700">
    <property type="term" value="F:DNA-binding transcription factor activity"/>
    <property type="evidence" value="ECO:0007669"/>
    <property type="project" value="InterPro"/>
</dbReference>
<evidence type="ECO:0000256" key="1">
    <source>
        <dbReference type="ARBA" id="ARBA00023015"/>
    </source>
</evidence>
<dbReference type="Pfam" id="PF12840">
    <property type="entry name" value="HTH_20"/>
    <property type="match status" value="1"/>
</dbReference>
<dbReference type="PANTHER" id="PTHR43132:SF8">
    <property type="entry name" value="HTH-TYPE TRANSCRIPTIONAL REGULATOR KMTR"/>
    <property type="match status" value="1"/>
</dbReference>
<dbReference type="SMART" id="SM00418">
    <property type="entry name" value="HTH_ARSR"/>
    <property type="match status" value="1"/>
</dbReference>
<gene>
    <name evidence="5" type="ORF">SAMN05216252_12781</name>
</gene>
<keyword evidence="6" id="KW-1185">Reference proteome</keyword>
<dbReference type="AlphaFoldDB" id="A0A239MVG0"/>
<dbReference type="InterPro" id="IPR036390">
    <property type="entry name" value="WH_DNA-bd_sf"/>
</dbReference>
<dbReference type="PANTHER" id="PTHR43132">
    <property type="entry name" value="ARSENICAL RESISTANCE OPERON REPRESSOR ARSR-RELATED"/>
    <property type="match status" value="1"/>
</dbReference>
<sequence length="334" mass="35227">MIRLHFDTADLRRVTLAPAPNALWEAVLSVRGLRAPTAGTGRSHPAAGQWRRRLNGSLADRAGVLLDLVPRDGYLPDFLLQPAAGDLATAVDLAGRTPAERLAADLRVLPGPGGTGRGQEPPSRWMLELAAGSPAARRVLTADLSGYFASSIAPLWPRVRTDGVADRALRAEMLLRGGVDALLTTLAPTWRWDPPILHLPSRYDYDVPLCGRGLLLMPSWFATGPMIRYQPDEPTVLAYPMHVPEPAGPPAAPSGAALGPLLGRTRAAVLQALSEPATTTALAERVQVSLAAASQHAGVLRNAGLIRTTRIGTAVLHTLTPLGAAVLSGEPPAP</sequence>
<dbReference type="RefSeq" id="WP_089228029.1">
    <property type="nucleotide sequence ID" value="NZ_FZOF01000027.1"/>
</dbReference>
<dbReference type="InterPro" id="IPR001845">
    <property type="entry name" value="HTH_ArsR_DNA-bd_dom"/>
</dbReference>
<dbReference type="InterPro" id="IPR051011">
    <property type="entry name" value="Metal_resp_trans_reg"/>
</dbReference>
<dbReference type="InterPro" id="IPR036388">
    <property type="entry name" value="WH-like_DNA-bd_sf"/>
</dbReference>
<keyword evidence="2" id="KW-0238">DNA-binding</keyword>
<dbReference type="EMBL" id="FZOF01000027">
    <property type="protein sequence ID" value="SNT46094.1"/>
    <property type="molecule type" value="Genomic_DNA"/>
</dbReference>
<name>A0A239MVG0_9ACTN</name>
<dbReference type="GO" id="GO:0003677">
    <property type="term" value="F:DNA binding"/>
    <property type="evidence" value="ECO:0007669"/>
    <property type="project" value="UniProtKB-KW"/>
</dbReference>
<keyword evidence="3" id="KW-0804">Transcription</keyword>
<dbReference type="OrthoDB" id="3808065at2"/>
<protein>
    <submittedName>
        <fullName evidence="5">Helix-turn-helix domain-containing protein</fullName>
    </submittedName>
</protein>
<organism evidence="5 6">
    <name type="scientific">Actinacidiphila glaucinigra</name>
    <dbReference type="NCBI Taxonomy" id="235986"/>
    <lineage>
        <taxon>Bacteria</taxon>
        <taxon>Bacillati</taxon>
        <taxon>Actinomycetota</taxon>
        <taxon>Actinomycetes</taxon>
        <taxon>Kitasatosporales</taxon>
        <taxon>Streptomycetaceae</taxon>
        <taxon>Actinacidiphila</taxon>
    </lineage>
</organism>
<dbReference type="Gene3D" id="1.10.10.10">
    <property type="entry name" value="Winged helix-like DNA-binding domain superfamily/Winged helix DNA-binding domain"/>
    <property type="match status" value="1"/>
</dbReference>
<evidence type="ECO:0000259" key="4">
    <source>
        <dbReference type="SMART" id="SM00418"/>
    </source>
</evidence>
<evidence type="ECO:0000256" key="2">
    <source>
        <dbReference type="ARBA" id="ARBA00023125"/>
    </source>
</evidence>
<dbReference type="CDD" id="cd00090">
    <property type="entry name" value="HTH_ARSR"/>
    <property type="match status" value="1"/>
</dbReference>
<dbReference type="Proteomes" id="UP000198280">
    <property type="component" value="Unassembled WGS sequence"/>
</dbReference>
<evidence type="ECO:0000313" key="6">
    <source>
        <dbReference type="Proteomes" id="UP000198280"/>
    </source>
</evidence>
<dbReference type="InterPro" id="IPR011991">
    <property type="entry name" value="ArsR-like_HTH"/>
</dbReference>
<evidence type="ECO:0000256" key="3">
    <source>
        <dbReference type="ARBA" id="ARBA00023163"/>
    </source>
</evidence>
<evidence type="ECO:0000313" key="5">
    <source>
        <dbReference type="EMBL" id="SNT46094.1"/>
    </source>
</evidence>
<proteinExistence type="predicted"/>